<dbReference type="SUPFAM" id="SSF88659">
    <property type="entry name" value="Sigma3 and sigma4 domains of RNA polymerase sigma factors"/>
    <property type="match status" value="1"/>
</dbReference>
<dbReference type="InterPro" id="IPR007627">
    <property type="entry name" value="RNA_pol_sigma70_r2"/>
</dbReference>
<accession>A0A2M7UXD4</accession>
<dbReference type="NCBIfam" id="TIGR02937">
    <property type="entry name" value="sigma70-ECF"/>
    <property type="match status" value="1"/>
</dbReference>
<evidence type="ECO:0008006" key="10">
    <source>
        <dbReference type="Google" id="ProtNLM"/>
    </source>
</evidence>
<dbReference type="InterPro" id="IPR013324">
    <property type="entry name" value="RNA_pol_sigma_r3/r4-like"/>
</dbReference>
<dbReference type="AlphaFoldDB" id="A0A2M7UXD4"/>
<dbReference type="SUPFAM" id="SSF88946">
    <property type="entry name" value="Sigma2 domain of RNA polymerase sigma factors"/>
    <property type="match status" value="1"/>
</dbReference>
<evidence type="ECO:0000256" key="3">
    <source>
        <dbReference type="ARBA" id="ARBA00023082"/>
    </source>
</evidence>
<dbReference type="Pfam" id="PF04542">
    <property type="entry name" value="Sigma70_r2"/>
    <property type="match status" value="1"/>
</dbReference>
<proteinExistence type="inferred from homology"/>
<keyword evidence="3" id="KW-0731">Sigma factor</keyword>
<organism evidence="8 9">
    <name type="scientific">Candidatus Nealsonbacteria bacterium CG_4_10_14_0_2_um_filter_38_17</name>
    <dbReference type="NCBI Taxonomy" id="1974680"/>
    <lineage>
        <taxon>Bacteria</taxon>
        <taxon>Candidatus Nealsoniibacteriota</taxon>
    </lineage>
</organism>
<dbReference type="InterPro" id="IPR013249">
    <property type="entry name" value="RNA_pol_sigma70_r4_t2"/>
</dbReference>
<name>A0A2M7UXD4_9BACT</name>
<keyword evidence="4" id="KW-0238">DNA-binding</keyword>
<protein>
    <recommendedName>
        <fullName evidence="10">RNA polymerase sigma factor</fullName>
    </recommendedName>
</protein>
<comment type="similarity">
    <text evidence="1">Belongs to the sigma-70 factor family. ECF subfamily.</text>
</comment>
<keyword evidence="5" id="KW-0804">Transcription</keyword>
<dbReference type="EMBL" id="PFPB01000063">
    <property type="protein sequence ID" value="PIZ88653.1"/>
    <property type="molecule type" value="Genomic_DNA"/>
</dbReference>
<dbReference type="CDD" id="cd06171">
    <property type="entry name" value="Sigma70_r4"/>
    <property type="match status" value="1"/>
</dbReference>
<feature type="domain" description="RNA polymerase sigma-70 region 2" evidence="6">
    <location>
        <begin position="14"/>
        <end position="81"/>
    </location>
</feature>
<evidence type="ECO:0000313" key="9">
    <source>
        <dbReference type="Proteomes" id="UP000230760"/>
    </source>
</evidence>
<dbReference type="Proteomes" id="UP000230760">
    <property type="component" value="Unassembled WGS sequence"/>
</dbReference>
<dbReference type="PANTHER" id="PTHR43133">
    <property type="entry name" value="RNA POLYMERASE ECF-TYPE SIGMA FACTO"/>
    <property type="match status" value="1"/>
</dbReference>
<dbReference type="InterPro" id="IPR036388">
    <property type="entry name" value="WH-like_DNA-bd_sf"/>
</dbReference>
<sequence length="169" mass="19722">MILMENLKKKYSKIYDQYIAKIYRFIFIKVNSQEIAEDLASETFLRGWERLKELDGKIDNLPAFLYQIARNLVVDHYREKNNTTLVSADSNQIADPRNDLGEKVAFDSDLRIILATMTGLSDDYREVINLHYLDDLSIKETAQILNRPEGTVRVMLHRALKELREQLKG</sequence>
<dbReference type="InterPro" id="IPR039425">
    <property type="entry name" value="RNA_pol_sigma-70-like"/>
</dbReference>
<dbReference type="Gene3D" id="1.10.1740.10">
    <property type="match status" value="1"/>
</dbReference>
<dbReference type="InterPro" id="IPR013325">
    <property type="entry name" value="RNA_pol_sigma_r2"/>
</dbReference>
<evidence type="ECO:0000256" key="4">
    <source>
        <dbReference type="ARBA" id="ARBA00023125"/>
    </source>
</evidence>
<comment type="caution">
    <text evidence="8">The sequence shown here is derived from an EMBL/GenBank/DDBJ whole genome shotgun (WGS) entry which is preliminary data.</text>
</comment>
<evidence type="ECO:0000256" key="5">
    <source>
        <dbReference type="ARBA" id="ARBA00023163"/>
    </source>
</evidence>
<feature type="domain" description="RNA polymerase sigma factor 70 region 4 type 2" evidence="7">
    <location>
        <begin position="111"/>
        <end position="163"/>
    </location>
</feature>
<dbReference type="InterPro" id="IPR014284">
    <property type="entry name" value="RNA_pol_sigma-70_dom"/>
</dbReference>
<evidence type="ECO:0000313" key="8">
    <source>
        <dbReference type="EMBL" id="PIZ88653.1"/>
    </source>
</evidence>
<evidence type="ECO:0000259" key="6">
    <source>
        <dbReference type="Pfam" id="PF04542"/>
    </source>
</evidence>
<dbReference type="Gene3D" id="1.10.10.10">
    <property type="entry name" value="Winged helix-like DNA-binding domain superfamily/Winged helix DNA-binding domain"/>
    <property type="match status" value="1"/>
</dbReference>
<evidence type="ECO:0000256" key="2">
    <source>
        <dbReference type="ARBA" id="ARBA00023015"/>
    </source>
</evidence>
<dbReference type="GO" id="GO:0016987">
    <property type="term" value="F:sigma factor activity"/>
    <property type="evidence" value="ECO:0007669"/>
    <property type="project" value="UniProtKB-KW"/>
</dbReference>
<evidence type="ECO:0000259" key="7">
    <source>
        <dbReference type="Pfam" id="PF08281"/>
    </source>
</evidence>
<keyword evidence="2" id="KW-0805">Transcription regulation</keyword>
<dbReference type="GO" id="GO:0006352">
    <property type="term" value="P:DNA-templated transcription initiation"/>
    <property type="evidence" value="ECO:0007669"/>
    <property type="project" value="InterPro"/>
</dbReference>
<dbReference type="PANTHER" id="PTHR43133:SF52">
    <property type="entry name" value="ECF RNA POLYMERASE SIGMA FACTOR SIGL"/>
    <property type="match status" value="1"/>
</dbReference>
<dbReference type="Pfam" id="PF08281">
    <property type="entry name" value="Sigma70_r4_2"/>
    <property type="match status" value="1"/>
</dbReference>
<dbReference type="GO" id="GO:0003677">
    <property type="term" value="F:DNA binding"/>
    <property type="evidence" value="ECO:0007669"/>
    <property type="project" value="UniProtKB-KW"/>
</dbReference>
<reference evidence="9" key="1">
    <citation type="submission" date="2017-09" db="EMBL/GenBank/DDBJ databases">
        <title>Depth-based differentiation of microbial function through sediment-hosted aquifers and enrichment of novel symbionts in the deep terrestrial subsurface.</title>
        <authorList>
            <person name="Probst A.J."/>
            <person name="Ladd B."/>
            <person name="Jarett J.K."/>
            <person name="Geller-Mcgrath D.E."/>
            <person name="Sieber C.M.K."/>
            <person name="Emerson J.B."/>
            <person name="Anantharaman K."/>
            <person name="Thomas B.C."/>
            <person name="Malmstrom R."/>
            <person name="Stieglmeier M."/>
            <person name="Klingl A."/>
            <person name="Woyke T."/>
            <person name="Ryan C.M."/>
            <person name="Banfield J.F."/>
        </authorList>
    </citation>
    <scope>NUCLEOTIDE SEQUENCE [LARGE SCALE GENOMIC DNA]</scope>
</reference>
<gene>
    <name evidence="8" type="ORF">COX90_03430</name>
</gene>
<evidence type="ECO:0000256" key="1">
    <source>
        <dbReference type="ARBA" id="ARBA00010641"/>
    </source>
</evidence>